<gene>
    <name evidence="7" type="ORF">CGI_10028728</name>
</gene>
<dbReference type="Gene3D" id="3.50.50.60">
    <property type="entry name" value="FAD/NAD(P)-binding domain"/>
    <property type="match status" value="2"/>
</dbReference>
<keyword evidence="5 6" id="KW-0560">Oxidoreductase</keyword>
<keyword evidence="3 6" id="KW-0274">FAD</keyword>
<name>K1QB36_MAGGI</name>
<dbReference type="FunCoup" id="K1QB36">
    <property type="interactions" value="222"/>
</dbReference>
<dbReference type="InterPro" id="IPR020946">
    <property type="entry name" value="Flavin_mOase-like"/>
</dbReference>
<evidence type="ECO:0000256" key="1">
    <source>
        <dbReference type="ARBA" id="ARBA00009183"/>
    </source>
</evidence>
<dbReference type="PANTHER" id="PTHR23023">
    <property type="entry name" value="DIMETHYLANILINE MONOOXYGENASE"/>
    <property type="match status" value="1"/>
</dbReference>
<evidence type="ECO:0000256" key="6">
    <source>
        <dbReference type="RuleBase" id="RU361177"/>
    </source>
</evidence>
<dbReference type="AlphaFoldDB" id="K1QB36"/>
<dbReference type="GO" id="GO:0004499">
    <property type="term" value="F:N,N-dimethylaniline monooxygenase activity"/>
    <property type="evidence" value="ECO:0007669"/>
    <property type="project" value="InterPro"/>
</dbReference>
<dbReference type="GO" id="GO:0050661">
    <property type="term" value="F:NADP binding"/>
    <property type="evidence" value="ECO:0007669"/>
    <property type="project" value="InterPro"/>
</dbReference>
<evidence type="ECO:0000313" key="7">
    <source>
        <dbReference type="EMBL" id="EKC31103.1"/>
    </source>
</evidence>
<sequence>MPFIGYIIVGYPRVIASFTKDAITRGYPTMRIHHLTNFPDVFEPVAFEQNFWFGGVWRYTDRTENDDFGLPVHSAMYNNLKVNIPKEIMEIPGFPFPKEWNKSYITRQQCLEYLNMFANHFNLRKHIQFHTHVHNVQPLKEANEDGKTKWLLTFSPVNKMSEVKQEKFDAVFVCNGHDSNPYIPVIAGMDEFEGRKIHSKWFRFEEHFDGLRVAILGCHFSGEDISMNVAKYAKKKNAKGISPSFPKEIEQRPPFVRMTKDSVVFPDGSSEKVDAIIFCTGYRYSFPFLNDGLITIKDERIEPIYKHMVHIEHQNLIFFGIPRQLSYFPHFHEMAKFAIILLAGKITLPSKEEMRAESEAEYQARLKEGKPPIFAHYMGDGHRQTEFNAQIAKLGGFEPLPPVIQMIWDDVLDERYMNIINTHEFDYEITGPNSYRCLTPEKVKSRVSKAENVVGK</sequence>
<proteinExistence type="inferred from homology"/>
<comment type="cofactor">
    <cofactor evidence="6">
        <name>FAD</name>
        <dbReference type="ChEBI" id="CHEBI:57692"/>
    </cofactor>
</comment>
<evidence type="ECO:0000256" key="3">
    <source>
        <dbReference type="ARBA" id="ARBA00022827"/>
    </source>
</evidence>
<keyword evidence="4" id="KW-0521">NADP</keyword>
<keyword evidence="6 7" id="KW-0503">Monooxygenase</keyword>
<dbReference type="HOGENOM" id="CLU_006909_3_0_1"/>
<dbReference type="GO" id="GO:0050660">
    <property type="term" value="F:flavin adenine dinucleotide binding"/>
    <property type="evidence" value="ECO:0007669"/>
    <property type="project" value="InterPro"/>
</dbReference>
<dbReference type="SUPFAM" id="SSF51905">
    <property type="entry name" value="FAD/NAD(P)-binding domain"/>
    <property type="match status" value="2"/>
</dbReference>
<comment type="similarity">
    <text evidence="1 6">Belongs to the FMO family.</text>
</comment>
<dbReference type="EC" id="1.-.-.-" evidence="6"/>
<dbReference type="EMBL" id="JH823244">
    <property type="protein sequence ID" value="EKC31103.1"/>
    <property type="molecule type" value="Genomic_DNA"/>
</dbReference>
<protein>
    <recommendedName>
        <fullName evidence="6">Flavin-containing monooxygenase</fullName>
        <ecNumber evidence="6">1.-.-.-</ecNumber>
    </recommendedName>
</protein>
<evidence type="ECO:0000256" key="2">
    <source>
        <dbReference type="ARBA" id="ARBA00022630"/>
    </source>
</evidence>
<accession>K1QB36</accession>
<dbReference type="InterPro" id="IPR000960">
    <property type="entry name" value="Flavin_mOase"/>
</dbReference>
<dbReference type="InterPro" id="IPR050346">
    <property type="entry name" value="FMO-like"/>
</dbReference>
<evidence type="ECO:0000256" key="5">
    <source>
        <dbReference type="ARBA" id="ARBA00023002"/>
    </source>
</evidence>
<organism evidence="7">
    <name type="scientific">Magallana gigas</name>
    <name type="common">Pacific oyster</name>
    <name type="synonym">Crassostrea gigas</name>
    <dbReference type="NCBI Taxonomy" id="29159"/>
    <lineage>
        <taxon>Eukaryota</taxon>
        <taxon>Metazoa</taxon>
        <taxon>Spiralia</taxon>
        <taxon>Lophotrochozoa</taxon>
        <taxon>Mollusca</taxon>
        <taxon>Bivalvia</taxon>
        <taxon>Autobranchia</taxon>
        <taxon>Pteriomorphia</taxon>
        <taxon>Ostreida</taxon>
        <taxon>Ostreoidea</taxon>
        <taxon>Ostreidae</taxon>
        <taxon>Magallana</taxon>
    </lineage>
</organism>
<dbReference type="InterPro" id="IPR036188">
    <property type="entry name" value="FAD/NAD-bd_sf"/>
</dbReference>
<keyword evidence="2 6" id="KW-0285">Flavoprotein</keyword>
<dbReference type="Pfam" id="PF00743">
    <property type="entry name" value="FMO-like"/>
    <property type="match status" value="2"/>
</dbReference>
<dbReference type="InParanoid" id="K1QB36"/>
<evidence type="ECO:0000256" key="4">
    <source>
        <dbReference type="ARBA" id="ARBA00022857"/>
    </source>
</evidence>
<reference evidence="7" key="1">
    <citation type="journal article" date="2012" name="Nature">
        <title>The oyster genome reveals stress adaptation and complexity of shell formation.</title>
        <authorList>
            <person name="Zhang G."/>
            <person name="Fang X."/>
            <person name="Guo X."/>
            <person name="Li L."/>
            <person name="Luo R."/>
            <person name="Xu F."/>
            <person name="Yang P."/>
            <person name="Zhang L."/>
            <person name="Wang X."/>
            <person name="Qi H."/>
            <person name="Xiong Z."/>
            <person name="Que H."/>
            <person name="Xie Y."/>
            <person name="Holland P.W."/>
            <person name="Paps J."/>
            <person name="Zhu Y."/>
            <person name="Wu F."/>
            <person name="Chen Y."/>
            <person name="Wang J."/>
            <person name="Peng C."/>
            <person name="Meng J."/>
            <person name="Yang L."/>
            <person name="Liu J."/>
            <person name="Wen B."/>
            <person name="Zhang N."/>
            <person name="Huang Z."/>
            <person name="Zhu Q."/>
            <person name="Feng Y."/>
            <person name="Mount A."/>
            <person name="Hedgecock D."/>
            <person name="Xu Z."/>
            <person name="Liu Y."/>
            <person name="Domazet-Loso T."/>
            <person name="Du Y."/>
            <person name="Sun X."/>
            <person name="Zhang S."/>
            <person name="Liu B."/>
            <person name="Cheng P."/>
            <person name="Jiang X."/>
            <person name="Li J."/>
            <person name="Fan D."/>
            <person name="Wang W."/>
            <person name="Fu W."/>
            <person name="Wang T."/>
            <person name="Wang B."/>
            <person name="Zhang J."/>
            <person name="Peng Z."/>
            <person name="Li Y."/>
            <person name="Li N."/>
            <person name="Wang J."/>
            <person name="Chen M."/>
            <person name="He Y."/>
            <person name="Tan F."/>
            <person name="Song X."/>
            <person name="Zheng Q."/>
            <person name="Huang R."/>
            <person name="Yang H."/>
            <person name="Du X."/>
            <person name="Chen L."/>
            <person name="Yang M."/>
            <person name="Gaffney P.M."/>
            <person name="Wang S."/>
            <person name="Luo L."/>
            <person name="She Z."/>
            <person name="Ming Y."/>
            <person name="Huang W."/>
            <person name="Zhang S."/>
            <person name="Huang B."/>
            <person name="Zhang Y."/>
            <person name="Qu T."/>
            <person name="Ni P."/>
            <person name="Miao G."/>
            <person name="Wang J."/>
            <person name="Wang Q."/>
            <person name="Steinberg C.E."/>
            <person name="Wang H."/>
            <person name="Li N."/>
            <person name="Qian L."/>
            <person name="Zhang G."/>
            <person name="Li Y."/>
            <person name="Yang H."/>
            <person name="Liu X."/>
            <person name="Wang J."/>
            <person name="Yin Y."/>
            <person name="Wang J."/>
        </authorList>
    </citation>
    <scope>NUCLEOTIDE SEQUENCE [LARGE SCALE GENOMIC DNA]</scope>
    <source>
        <strain evidence="7">05x7-T-G4-1.051#20</strain>
    </source>
</reference>
<dbReference type="PRINTS" id="PR00370">
    <property type="entry name" value="FMOXYGENASE"/>
</dbReference>